<dbReference type="Proteomes" id="UP001374535">
    <property type="component" value="Chromosome 1"/>
</dbReference>
<dbReference type="AlphaFoldDB" id="A0AAQ3PBG1"/>
<organism evidence="1 2">
    <name type="scientific">Vigna mungo</name>
    <name type="common">Black gram</name>
    <name type="synonym">Phaseolus mungo</name>
    <dbReference type="NCBI Taxonomy" id="3915"/>
    <lineage>
        <taxon>Eukaryota</taxon>
        <taxon>Viridiplantae</taxon>
        <taxon>Streptophyta</taxon>
        <taxon>Embryophyta</taxon>
        <taxon>Tracheophyta</taxon>
        <taxon>Spermatophyta</taxon>
        <taxon>Magnoliopsida</taxon>
        <taxon>eudicotyledons</taxon>
        <taxon>Gunneridae</taxon>
        <taxon>Pentapetalae</taxon>
        <taxon>rosids</taxon>
        <taxon>fabids</taxon>
        <taxon>Fabales</taxon>
        <taxon>Fabaceae</taxon>
        <taxon>Papilionoideae</taxon>
        <taxon>50 kb inversion clade</taxon>
        <taxon>NPAAA clade</taxon>
        <taxon>indigoferoid/millettioid clade</taxon>
        <taxon>Phaseoleae</taxon>
        <taxon>Vigna</taxon>
    </lineage>
</organism>
<evidence type="ECO:0000313" key="1">
    <source>
        <dbReference type="EMBL" id="WVZ25213.1"/>
    </source>
</evidence>
<keyword evidence="2" id="KW-1185">Reference proteome</keyword>
<accession>A0AAQ3PBG1</accession>
<evidence type="ECO:0000313" key="2">
    <source>
        <dbReference type="Proteomes" id="UP001374535"/>
    </source>
</evidence>
<dbReference type="EMBL" id="CP144700">
    <property type="protein sequence ID" value="WVZ25213.1"/>
    <property type="molecule type" value="Genomic_DNA"/>
</dbReference>
<name>A0AAQ3PBG1_VIGMU</name>
<proteinExistence type="predicted"/>
<reference evidence="1 2" key="1">
    <citation type="journal article" date="2023" name="Life. Sci Alliance">
        <title>Evolutionary insights into 3D genome organization and epigenetic landscape of Vigna mungo.</title>
        <authorList>
            <person name="Junaid A."/>
            <person name="Singh B."/>
            <person name="Bhatia S."/>
        </authorList>
    </citation>
    <scope>NUCLEOTIDE SEQUENCE [LARGE SCALE GENOMIC DNA]</scope>
    <source>
        <strain evidence="1">Urdbean</strain>
    </source>
</reference>
<sequence length="103" mass="11353">MFFKIPPSLHMSFTLVQDNNSTSNCRVALGGIVGGDPDSPYANSGGMVKRAFLPFFIVLIPSSHPLITCPALIMSQSIHYHSYHHNAFNINSHALPKVWFIAL</sequence>
<protein>
    <submittedName>
        <fullName evidence="1">Uncharacterized protein</fullName>
    </submittedName>
</protein>
<gene>
    <name evidence="1" type="ORF">V8G54_003757</name>
</gene>